<accession>A0A2M6U732</accession>
<reference evidence="3 4" key="1">
    <citation type="submission" date="2015-06" db="EMBL/GenBank/DDBJ databases">
        <title>Comparative genome analysis of nirS-carrying Bradyrhizobium sp. strains.</title>
        <authorList>
            <person name="Ishii S."/>
            <person name="Jang J."/>
            <person name="Nishizawa T."/>
            <person name="Senoo K."/>
        </authorList>
    </citation>
    <scope>NUCLEOTIDE SEQUENCE [LARGE SCALE GENOMIC DNA]</scope>
    <source>
        <strain evidence="3 4">TSA1</strain>
    </source>
</reference>
<organism evidence="3 4">
    <name type="scientific">Bradyrhizobium nitroreducens</name>
    <dbReference type="NCBI Taxonomy" id="709803"/>
    <lineage>
        <taxon>Bacteria</taxon>
        <taxon>Pseudomonadati</taxon>
        <taxon>Pseudomonadota</taxon>
        <taxon>Alphaproteobacteria</taxon>
        <taxon>Hyphomicrobiales</taxon>
        <taxon>Nitrobacteraceae</taxon>
        <taxon>Bradyrhizobium</taxon>
    </lineage>
</organism>
<dbReference type="EMBL" id="LFJC01000003">
    <property type="protein sequence ID" value="PIT00420.1"/>
    <property type="molecule type" value="Genomic_DNA"/>
</dbReference>
<evidence type="ECO:0000313" key="4">
    <source>
        <dbReference type="Proteomes" id="UP000228930"/>
    </source>
</evidence>
<proteinExistence type="predicted"/>
<sequence length="219" mass="23858">MSELFDEVDEEVRREQLKKLWDKYSIYFIALMVLIVAAVGGWRGYQYLEAKKAAEAGAVFEKAAELSEQGKHAEAEAAFAELAAKAPSGYRTLARLRAAAEAAPRDAKAAAKMYDDIAADRGVGGEWQDLAKIRAAGLLLDSASYADMQQRLEPSAAPKSKSTFRHSAREMLALSAWRNSDMTAARKWLDAIAEDGETPPGLRSRAEALQALLPPVAKS</sequence>
<evidence type="ECO:0000256" key="1">
    <source>
        <dbReference type="SAM" id="Phobius"/>
    </source>
</evidence>
<comment type="caution">
    <text evidence="3">The sequence shown here is derived from an EMBL/GenBank/DDBJ whole genome shotgun (WGS) entry which is preliminary data.</text>
</comment>
<evidence type="ECO:0000259" key="2">
    <source>
        <dbReference type="Pfam" id="PF09976"/>
    </source>
</evidence>
<evidence type="ECO:0000313" key="3">
    <source>
        <dbReference type="EMBL" id="PIT00420.1"/>
    </source>
</evidence>
<keyword evidence="4" id="KW-1185">Reference proteome</keyword>
<gene>
    <name evidence="3" type="ORF">TSA1_06365</name>
</gene>
<keyword evidence="1" id="KW-0472">Membrane</keyword>
<keyword evidence="1" id="KW-0812">Transmembrane</keyword>
<feature type="transmembrane region" description="Helical" evidence="1">
    <location>
        <begin position="24"/>
        <end position="42"/>
    </location>
</feature>
<dbReference type="AlphaFoldDB" id="A0A2M6U732"/>
<dbReference type="InterPro" id="IPR018704">
    <property type="entry name" value="SecYEG/CpoB_TPR"/>
</dbReference>
<name>A0A2M6U732_9BRAD</name>
<keyword evidence="1" id="KW-1133">Transmembrane helix</keyword>
<dbReference type="Pfam" id="PF09976">
    <property type="entry name" value="TPR_21"/>
    <property type="match status" value="1"/>
</dbReference>
<protein>
    <recommendedName>
        <fullName evidence="2">Ancillary SecYEG translocon subunit/Cell division coordinator CpoB TPR domain-containing protein</fullName>
    </recommendedName>
</protein>
<dbReference type="Proteomes" id="UP000228930">
    <property type="component" value="Unassembled WGS sequence"/>
</dbReference>
<feature type="domain" description="Ancillary SecYEG translocon subunit/Cell division coordinator CpoB TPR" evidence="2">
    <location>
        <begin position="18"/>
        <end position="158"/>
    </location>
</feature>
<dbReference type="RefSeq" id="WP_100175648.1">
    <property type="nucleotide sequence ID" value="NZ_LFJC01000003.1"/>
</dbReference>